<dbReference type="EMBL" id="BLAB01000001">
    <property type="protein sequence ID" value="GER93181.1"/>
    <property type="molecule type" value="Genomic_DNA"/>
</dbReference>
<comment type="caution">
    <text evidence="1">The sequence shown here is derived from an EMBL/GenBank/DDBJ whole genome shotgun (WGS) entry which is preliminary data.</text>
</comment>
<protein>
    <submittedName>
        <fullName evidence="1">Uncharacterized protein</fullName>
    </submittedName>
</protein>
<name>A0A5J4L2V7_9ZZZZ</name>
<organism evidence="1">
    <name type="scientific">hot springs metagenome</name>
    <dbReference type="NCBI Taxonomy" id="433727"/>
    <lineage>
        <taxon>unclassified sequences</taxon>
        <taxon>metagenomes</taxon>
        <taxon>ecological metagenomes</taxon>
    </lineage>
</organism>
<accession>A0A5J4L2V7</accession>
<proteinExistence type="predicted"/>
<evidence type="ECO:0000313" key="1">
    <source>
        <dbReference type="EMBL" id="GER93181.1"/>
    </source>
</evidence>
<dbReference type="AlphaFoldDB" id="A0A5J4L2V7"/>
<sequence length="39" mass="4630">MKILIGGQPKNAMSNKSIKSMDYEFCETYNDDKQRREFL</sequence>
<gene>
    <name evidence="1" type="ORF">A45J_0916</name>
</gene>
<reference evidence="1" key="1">
    <citation type="submission" date="2019-10" db="EMBL/GenBank/DDBJ databases">
        <title>Metagenomic sequencing of thiosulfate-disproportionating enrichment culture.</title>
        <authorList>
            <person name="Umezawa K."/>
            <person name="Kojima H."/>
            <person name="Fukui M."/>
        </authorList>
    </citation>
    <scope>NUCLEOTIDE SEQUENCE</scope>
    <source>
        <strain evidence="1">45J</strain>
    </source>
</reference>